<reference evidence="2" key="1">
    <citation type="journal article" date="2014" name="Front. Microbiol.">
        <title>High frequency of phylogenetically diverse reductive dehalogenase-homologous genes in deep subseafloor sedimentary metagenomes.</title>
        <authorList>
            <person name="Kawai M."/>
            <person name="Futagami T."/>
            <person name="Toyoda A."/>
            <person name="Takaki Y."/>
            <person name="Nishi S."/>
            <person name="Hori S."/>
            <person name="Arai W."/>
            <person name="Tsubouchi T."/>
            <person name="Morono Y."/>
            <person name="Uchiyama I."/>
            <person name="Ito T."/>
            <person name="Fujiyama A."/>
            <person name="Inagaki F."/>
            <person name="Takami H."/>
        </authorList>
    </citation>
    <scope>NUCLEOTIDE SEQUENCE</scope>
    <source>
        <strain evidence="2">Expedition CK06-06</strain>
    </source>
</reference>
<feature type="non-terminal residue" evidence="2">
    <location>
        <position position="89"/>
    </location>
</feature>
<feature type="non-terminal residue" evidence="2">
    <location>
        <position position="1"/>
    </location>
</feature>
<feature type="domain" description="GLUG" evidence="1">
    <location>
        <begin position="64"/>
        <end position="89"/>
    </location>
</feature>
<evidence type="ECO:0000259" key="1">
    <source>
        <dbReference type="Pfam" id="PF07581"/>
    </source>
</evidence>
<comment type="caution">
    <text evidence="2">The sequence shown here is derived from an EMBL/GenBank/DDBJ whole genome shotgun (WGS) entry which is preliminary data.</text>
</comment>
<dbReference type="Gene3D" id="2.160.20.110">
    <property type="match status" value="1"/>
</dbReference>
<protein>
    <recommendedName>
        <fullName evidence="1">GLUG domain-containing protein</fullName>
    </recommendedName>
</protein>
<evidence type="ECO:0000313" key="2">
    <source>
        <dbReference type="EMBL" id="GAG50026.1"/>
    </source>
</evidence>
<dbReference type="AlphaFoldDB" id="X0ZPB6"/>
<sequence>VLGADIDLTGFDWQRISPFEGTFDGAYHIINGLTINADRASLFGDTGPDCEIKNVGLTNVNVTGGWYAGALVGSLHGKVSNCFVSGGTV</sequence>
<gene>
    <name evidence="2" type="ORF">S01H1_85405</name>
</gene>
<proteinExistence type="predicted"/>
<dbReference type="InterPro" id="IPR011493">
    <property type="entry name" value="GLUG"/>
</dbReference>
<dbReference type="Pfam" id="PF07581">
    <property type="entry name" value="Glug"/>
    <property type="match status" value="1"/>
</dbReference>
<dbReference type="EMBL" id="BARS01058643">
    <property type="protein sequence ID" value="GAG50026.1"/>
    <property type="molecule type" value="Genomic_DNA"/>
</dbReference>
<accession>X0ZPB6</accession>
<organism evidence="2">
    <name type="scientific">marine sediment metagenome</name>
    <dbReference type="NCBI Taxonomy" id="412755"/>
    <lineage>
        <taxon>unclassified sequences</taxon>
        <taxon>metagenomes</taxon>
        <taxon>ecological metagenomes</taxon>
    </lineage>
</organism>
<name>X0ZPB6_9ZZZZ</name>